<feature type="compositionally biased region" description="Polar residues" evidence="1">
    <location>
        <begin position="1"/>
        <end position="13"/>
    </location>
</feature>
<gene>
    <name evidence="2" type="ORF">GALMADRAFT_141565</name>
</gene>
<dbReference type="HOGENOM" id="CLU_2073328_0_0_1"/>
<sequence length="118" mass="12225">MAKTQRNPEQTSPKLDGNVGGEFDSSTVGCGSDFLLQGAGNESGNNGSDAVSLPVPRSDEASDAPAEVEPHADGAGDQVSPRPHVIFITGGSFVNCQFHAEKVHIEGGTFYHIVNDSG</sequence>
<feature type="region of interest" description="Disordered" evidence="1">
    <location>
        <begin position="1"/>
        <end position="83"/>
    </location>
</feature>
<dbReference type="AlphaFoldDB" id="A0A067T6B5"/>
<reference evidence="3" key="1">
    <citation type="journal article" date="2014" name="Proc. Natl. Acad. Sci. U.S.A.">
        <title>Extensive sampling of basidiomycete genomes demonstrates inadequacy of the white-rot/brown-rot paradigm for wood decay fungi.</title>
        <authorList>
            <person name="Riley R."/>
            <person name="Salamov A.A."/>
            <person name="Brown D.W."/>
            <person name="Nagy L.G."/>
            <person name="Floudas D."/>
            <person name="Held B.W."/>
            <person name="Levasseur A."/>
            <person name="Lombard V."/>
            <person name="Morin E."/>
            <person name="Otillar R."/>
            <person name="Lindquist E.A."/>
            <person name="Sun H."/>
            <person name="LaButti K.M."/>
            <person name="Schmutz J."/>
            <person name="Jabbour D."/>
            <person name="Luo H."/>
            <person name="Baker S.E."/>
            <person name="Pisabarro A.G."/>
            <person name="Walton J.D."/>
            <person name="Blanchette R.A."/>
            <person name="Henrissat B."/>
            <person name="Martin F."/>
            <person name="Cullen D."/>
            <person name="Hibbett D.S."/>
            <person name="Grigoriev I.V."/>
        </authorList>
    </citation>
    <scope>NUCLEOTIDE SEQUENCE [LARGE SCALE GENOMIC DNA]</scope>
    <source>
        <strain evidence="3">CBS 339.88</strain>
    </source>
</reference>
<keyword evidence="3" id="KW-1185">Reference proteome</keyword>
<evidence type="ECO:0000313" key="3">
    <source>
        <dbReference type="Proteomes" id="UP000027222"/>
    </source>
</evidence>
<proteinExistence type="predicted"/>
<name>A0A067T6B5_GALM3</name>
<dbReference type="EMBL" id="KL142383">
    <property type="protein sequence ID" value="KDR74538.1"/>
    <property type="molecule type" value="Genomic_DNA"/>
</dbReference>
<evidence type="ECO:0000256" key="1">
    <source>
        <dbReference type="SAM" id="MobiDB-lite"/>
    </source>
</evidence>
<feature type="compositionally biased region" description="Polar residues" evidence="1">
    <location>
        <begin position="40"/>
        <end position="49"/>
    </location>
</feature>
<accession>A0A067T6B5</accession>
<protein>
    <submittedName>
        <fullName evidence="2">Uncharacterized protein</fullName>
    </submittedName>
</protein>
<evidence type="ECO:0000313" key="2">
    <source>
        <dbReference type="EMBL" id="KDR74538.1"/>
    </source>
</evidence>
<dbReference type="Proteomes" id="UP000027222">
    <property type="component" value="Unassembled WGS sequence"/>
</dbReference>
<organism evidence="2 3">
    <name type="scientific">Galerina marginata (strain CBS 339.88)</name>
    <dbReference type="NCBI Taxonomy" id="685588"/>
    <lineage>
        <taxon>Eukaryota</taxon>
        <taxon>Fungi</taxon>
        <taxon>Dikarya</taxon>
        <taxon>Basidiomycota</taxon>
        <taxon>Agaricomycotina</taxon>
        <taxon>Agaricomycetes</taxon>
        <taxon>Agaricomycetidae</taxon>
        <taxon>Agaricales</taxon>
        <taxon>Agaricineae</taxon>
        <taxon>Strophariaceae</taxon>
        <taxon>Galerina</taxon>
    </lineage>
</organism>